<organism evidence="2 3">
    <name type="scientific">Streptomyces spectabilis</name>
    <dbReference type="NCBI Taxonomy" id="68270"/>
    <lineage>
        <taxon>Bacteria</taxon>
        <taxon>Bacillati</taxon>
        <taxon>Actinomycetota</taxon>
        <taxon>Actinomycetes</taxon>
        <taxon>Kitasatosporales</taxon>
        <taxon>Streptomycetaceae</taxon>
        <taxon>Streptomyces</taxon>
    </lineage>
</organism>
<dbReference type="InterPro" id="IPR002560">
    <property type="entry name" value="Transposase_DDE"/>
</dbReference>
<dbReference type="AlphaFoldDB" id="A0A5P2XKJ3"/>
<dbReference type="PANTHER" id="PTHR33498:SF1">
    <property type="entry name" value="TRANSPOSASE FOR INSERTION SEQUENCE ELEMENT IS1557"/>
    <property type="match status" value="1"/>
</dbReference>
<sequence>MFLGGRPGARLADRMSMAIGKDSMFRLIRSLPESDHRPVQILGADEVALRRRRKYAAILIDMATHRPVVLADRTAATFASWLKRHPEVQMICRDRAGSFRDGACAGTSQAKQVADIWHVHPSREPAPLPRG</sequence>
<name>A0A5P2XKJ3_STRST</name>
<reference evidence="2 3" key="1">
    <citation type="submission" date="2017-09" db="EMBL/GenBank/DDBJ databases">
        <authorList>
            <person name="Lee N."/>
            <person name="Cho B.-K."/>
        </authorList>
    </citation>
    <scope>NUCLEOTIDE SEQUENCE [LARGE SCALE GENOMIC DNA]</scope>
    <source>
        <strain evidence="2 3">ATCC 27465</strain>
    </source>
</reference>
<dbReference type="KEGG" id="sspb:CP982_36895"/>
<dbReference type="InterPro" id="IPR047951">
    <property type="entry name" value="Transpos_ISL3"/>
</dbReference>
<gene>
    <name evidence="2" type="ORF">CP982_36895</name>
</gene>
<feature type="domain" description="Transposase IS204/IS1001/IS1096/IS1165 DDE" evidence="1">
    <location>
        <begin position="42"/>
        <end position="119"/>
    </location>
</feature>
<dbReference type="EMBL" id="CP023690">
    <property type="protein sequence ID" value="QEV63595.1"/>
    <property type="molecule type" value="Genomic_DNA"/>
</dbReference>
<accession>A0A5P2XKJ3</accession>
<proteinExistence type="predicted"/>
<dbReference type="PANTHER" id="PTHR33498">
    <property type="entry name" value="TRANSPOSASE FOR INSERTION SEQUENCE ELEMENT IS1557"/>
    <property type="match status" value="1"/>
</dbReference>
<protein>
    <recommendedName>
        <fullName evidence="1">Transposase IS204/IS1001/IS1096/IS1165 DDE domain-containing protein</fullName>
    </recommendedName>
</protein>
<evidence type="ECO:0000259" key="1">
    <source>
        <dbReference type="Pfam" id="PF01610"/>
    </source>
</evidence>
<evidence type="ECO:0000313" key="2">
    <source>
        <dbReference type="EMBL" id="QEV63595.1"/>
    </source>
</evidence>
<dbReference type="Pfam" id="PF01610">
    <property type="entry name" value="DDE_Tnp_ISL3"/>
    <property type="match status" value="1"/>
</dbReference>
<evidence type="ECO:0000313" key="3">
    <source>
        <dbReference type="Proteomes" id="UP000326505"/>
    </source>
</evidence>
<dbReference type="Proteomes" id="UP000326505">
    <property type="component" value="Chromosome"/>
</dbReference>